<dbReference type="Pfam" id="PF00532">
    <property type="entry name" value="Peripla_BP_1"/>
    <property type="match status" value="1"/>
</dbReference>
<reference evidence="1 2" key="1">
    <citation type="submission" date="2015-05" db="EMBL/GenBank/DDBJ databases">
        <authorList>
            <person name="Wang D.B."/>
            <person name="Wang M."/>
        </authorList>
    </citation>
    <scope>NUCLEOTIDE SEQUENCE [LARGE SCALE GENOMIC DNA]</scope>
    <source>
        <strain evidence="1 2">IMCC 12053</strain>
    </source>
</reference>
<dbReference type="PROSITE" id="PS50932">
    <property type="entry name" value="HTH_LACI_2"/>
    <property type="match status" value="1"/>
</dbReference>
<dbReference type="SMART" id="SM00354">
    <property type="entry name" value="HTH_LACI"/>
    <property type="match status" value="1"/>
</dbReference>
<dbReference type="EMBL" id="CP012023">
    <property type="protein sequence ID" value="ALI54184.1"/>
    <property type="molecule type" value="Genomic_DNA"/>
</dbReference>
<dbReference type="KEGG" id="cmar:IMCC12053_234"/>
<dbReference type="PANTHER" id="PTHR30146">
    <property type="entry name" value="LACI-RELATED TRANSCRIPTIONAL REPRESSOR"/>
    <property type="match status" value="1"/>
</dbReference>
<evidence type="ECO:0000313" key="1">
    <source>
        <dbReference type="EMBL" id="ALI54184.1"/>
    </source>
</evidence>
<dbReference type="GO" id="GO:0003700">
    <property type="term" value="F:DNA-binding transcription factor activity"/>
    <property type="evidence" value="ECO:0007669"/>
    <property type="project" value="TreeGrafter"/>
</dbReference>
<dbReference type="InterPro" id="IPR000843">
    <property type="entry name" value="HTH_LacI"/>
</dbReference>
<dbReference type="Gene3D" id="1.10.260.40">
    <property type="entry name" value="lambda repressor-like DNA-binding domains"/>
    <property type="match status" value="1"/>
</dbReference>
<dbReference type="STRING" id="1397108.IMCC12053_234"/>
<dbReference type="Pfam" id="PF00356">
    <property type="entry name" value="LacI"/>
    <property type="match status" value="1"/>
</dbReference>
<proteinExistence type="predicted"/>
<dbReference type="GO" id="GO:0000976">
    <property type="term" value="F:transcription cis-regulatory region binding"/>
    <property type="evidence" value="ECO:0007669"/>
    <property type="project" value="TreeGrafter"/>
</dbReference>
<dbReference type="InterPro" id="IPR001761">
    <property type="entry name" value="Peripla_BP/Lac1_sug-bd_dom"/>
</dbReference>
<sequence>MTDTPQLDDDLLPGERPTLKTISRITGLAVATVSRALNDAPDISADTKKRVRECADRIDYLPNRAGVRLRTGKTNVISLIVSTEHDIMNHTARLLSSIAGGLRNTPYHLVVTPFFPDEDPMRPVRYVVETGSADAIILNQTEPDDPRVAYLMKKGFPFVTHGQTNWSASHPYCDFDNRTFAELGIEALARRGRKCVLVVAPPPYHFYGKEILDGTKTASERLGLTRLVLQDVTTDSSIKDVGTSVRAALNAHPEIDAILCGSTNATVAAIGGAEAVGRVLGVDFDVFSKEATTFLNIFRSQVLVVSEDVGATGASLARAALQAIDHPSRAPIQELAVPTFNDPLFAAKPA</sequence>
<dbReference type="PATRIC" id="fig|1397108.4.peg.245"/>
<evidence type="ECO:0000313" key="2">
    <source>
        <dbReference type="Proteomes" id="UP000064920"/>
    </source>
</evidence>
<dbReference type="InterPro" id="IPR028082">
    <property type="entry name" value="Peripla_BP_I"/>
</dbReference>
<accession>A0A0N9ZF28</accession>
<dbReference type="Gene3D" id="3.40.50.2300">
    <property type="match status" value="2"/>
</dbReference>
<dbReference type="OrthoDB" id="60111at2"/>
<dbReference type="CDD" id="cd01392">
    <property type="entry name" value="HTH_LacI"/>
    <property type="match status" value="1"/>
</dbReference>
<keyword evidence="2" id="KW-1185">Reference proteome</keyword>
<dbReference type="Proteomes" id="UP000064920">
    <property type="component" value="Chromosome"/>
</dbReference>
<dbReference type="RefSeq" id="WP_062214921.1">
    <property type="nucleotide sequence ID" value="NZ_CP012023.1"/>
</dbReference>
<dbReference type="CDD" id="cd20009">
    <property type="entry name" value="PBP1_RafR-like"/>
    <property type="match status" value="1"/>
</dbReference>
<dbReference type="PANTHER" id="PTHR30146:SF109">
    <property type="entry name" value="HTH-TYPE TRANSCRIPTIONAL REGULATOR GALS"/>
    <property type="match status" value="1"/>
</dbReference>
<dbReference type="InterPro" id="IPR010982">
    <property type="entry name" value="Lambda_DNA-bd_dom_sf"/>
</dbReference>
<gene>
    <name evidence="1" type="ORF">IMCC12053_234</name>
</gene>
<protein>
    <submittedName>
        <fullName evidence="1">Putative LacI family transcriptional regulator</fullName>
    </submittedName>
</protein>
<dbReference type="SUPFAM" id="SSF47413">
    <property type="entry name" value="lambda repressor-like DNA-binding domains"/>
    <property type="match status" value="1"/>
</dbReference>
<organism evidence="1 2">
    <name type="scientific">Celeribacter marinus</name>
    <dbReference type="NCBI Taxonomy" id="1397108"/>
    <lineage>
        <taxon>Bacteria</taxon>
        <taxon>Pseudomonadati</taxon>
        <taxon>Pseudomonadota</taxon>
        <taxon>Alphaproteobacteria</taxon>
        <taxon>Rhodobacterales</taxon>
        <taxon>Roseobacteraceae</taxon>
        <taxon>Celeribacter</taxon>
    </lineage>
</organism>
<dbReference type="SUPFAM" id="SSF53822">
    <property type="entry name" value="Periplasmic binding protein-like I"/>
    <property type="match status" value="1"/>
</dbReference>
<name>A0A0N9ZF28_9RHOB</name>
<dbReference type="AlphaFoldDB" id="A0A0N9ZF28"/>